<evidence type="ECO:0000256" key="2">
    <source>
        <dbReference type="ARBA" id="ARBA00022578"/>
    </source>
</evidence>
<dbReference type="Proteomes" id="UP000826188">
    <property type="component" value="Unassembled WGS sequence"/>
</dbReference>
<proteinExistence type="inferred from homology"/>
<name>A0ABS6X1L5_9BACT</name>
<keyword evidence="8" id="KW-1185">Reference proteome</keyword>
<keyword evidence="4" id="KW-0233">DNA recombination</keyword>
<dbReference type="InterPro" id="IPR002513">
    <property type="entry name" value="Tn3_Tnp_DDE_dom"/>
</dbReference>
<evidence type="ECO:0000259" key="5">
    <source>
        <dbReference type="Pfam" id="PF01526"/>
    </source>
</evidence>
<evidence type="ECO:0000256" key="4">
    <source>
        <dbReference type="ARBA" id="ARBA00023172"/>
    </source>
</evidence>
<feature type="domain" description="DUF4158" evidence="6">
    <location>
        <begin position="5"/>
        <end position="171"/>
    </location>
</feature>
<organism evidence="7 8">
    <name type="scientific">Hymenobacter profundi</name>
    <dbReference type="NCBI Taxonomy" id="1982110"/>
    <lineage>
        <taxon>Bacteria</taxon>
        <taxon>Pseudomonadati</taxon>
        <taxon>Bacteroidota</taxon>
        <taxon>Cytophagia</taxon>
        <taxon>Cytophagales</taxon>
        <taxon>Hymenobacteraceae</taxon>
        <taxon>Hymenobacter</taxon>
    </lineage>
</organism>
<keyword evidence="3" id="KW-0238">DNA-binding</keyword>
<protein>
    <submittedName>
        <fullName evidence="7">Tn3 family transposase</fullName>
    </submittedName>
</protein>
<feature type="domain" description="Tn3 transposase DDE" evidence="5">
    <location>
        <begin position="581"/>
        <end position="967"/>
    </location>
</feature>
<dbReference type="NCBIfam" id="NF033527">
    <property type="entry name" value="transpos_Tn3"/>
    <property type="match status" value="1"/>
</dbReference>
<accession>A0ABS6X1L5</accession>
<evidence type="ECO:0000313" key="8">
    <source>
        <dbReference type="Proteomes" id="UP000826188"/>
    </source>
</evidence>
<gene>
    <name evidence="7" type="ORF">KYK14_09985</name>
</gene>
<evidence type="ECO:0000256" key="3">
    <source>
        <dbReference type="ARBA" id="ARBA00023125"/>
    </source>
</evidence>
<dbReference type="Pfam" id="PF13700">
    <property type="entry name" value="DUF4158"/>
    <property type="match status" value="1"/>
</dbReference>
<dbReference type="Pfam" id="PF01526">
    <property type="entry name" value="DDE_Tnp_Tn3"/>
    <property type="match status" value="1"/>
</dbReference>
<comment type="caution">
    <text evidence="7">The sequence shown here is derived from an EMBL/GenBank/DDBJ whole genome shotgun (WGS) entry which is preliminary data.</text>
</comment>
<sequence>MPADFLTALERQRYQTLPADLREEDLQASCWLTPADQQLVAQQRRDTNRLGFAVQLGVLRLLGYLPPEWYRQVPDSLVQFVARQLEIDPALFQAYGEREATLTEHLRVLLNHLQVRRWQPVLDAPWLEAWLVERALEHDNERLLLTLALGHLRQHGILRPGIVELERLVGALSERTQAETYRRLLALLTPEVVTQLDALLVVEPALGLCRHTWLHQPPTSSSATSILQTLGKLAYLDQLGVPGWQADELHPNRQKRLAHTARNKTNQVLQRFAPAKRYPLLVAACREAYRDLTDTVLKMMDEHWEHAVARARRALQDDQLAHARAKDQALRTLGQAIGLVMDEEHVPDEVLREQIYAQVPREQLQAALTAVADFARPARHSYLDYLLPVAARLNTLLGRLLQQIVFEQAFAGDDFADALILIKELHTGQRRKLPEDAATAFIPASWRAFVFDQTGRAQRVRYGLCVLATLRERLRAGDVVVNASRKYASLDTYLLSPAEWARQRPDLLAQLGSAQRLDERLQEVEAQLPLLEQLLAQGQDIRLDEDGELVVTPLRAEELSPEVEQLRALLSASLPRAELTEVLVEVDQWTGFSAELTGLDQTTPRAPEHQALLYAALLANACHISLREMAQSTGLDYQSLCWVAANYLREDTLKRATTRLVNHQHRQWLARHWGGGTLSSSDGQRFPVSGKIRNARAIPRYFGYGQGLTFYTHTADHYAQFGSRAISSTTRDATYVLDEVLGNETDVVIVEHATDTHGYTDLIFGLFDLLGLQYSPRLRDIGDQKLCRIRGRELSYPGLHFTGHVQPGYIEARLEDLLRIAGSFKLGYVTASLFIGKLQAYPRQHNLTYVLQQYGRLIKTNFILRYLLSQPLRRKIHAQLNKGERLHALRVFLWFGGDGLIRRKQEEAQQEVVGALNLVTNLVVLWNTVYLQQVVQTLRAEGVAVRDEDLARLSPARYEHINRLGKYTFPSQVEVEPNGLRSLRKPLETA</sequence>
<reference evidence="7 8" key="1">
    <citation type="submission" date="2021-07" db="EMBL/GenBank/DDBJ databases">
        <title>Hymenobacter profundi sp. nov., isolated from deep-sea water.</title>
        <authorList>
            <person name="Kim M.K."/>
        </authorList>
    </citation>
    <scope>NUCLEOTIDE SEQUENCE [LARGE SCALE GENOMIC DNA]</scope>
    <source>
        <strain evidence="7 8">M2</strain>
    </source>
</reference>
<evidence type="ECO:0000256" key="1">
    <source>
        <dbReference type="ARBA" id="ARBA00009402"/>
    </source>
</evidence>
<comment type="similarity">
    <text evidence="1">Belongs to the transposase 7 family.</text>
</comment>
<dbReference type="InterPro" id="IPR025296">
    <property type="entry name" value="DUF4158"/>
</dbReference>
<dbReference type="EMBL" id="JAHWGL010000033">
    <property type="protein sequence ID" value="MBW3128879.1"/>
    <property type="molecule type" value="Genomic_DNA"/>
</dbReference>
<dbReference type="RefSeq" id="WP_219158712.1">
    <property type="nucleotide sequence ID" value="NZ_JAHWGL010000033.1"/>
</dbReference>
<evidence type="ECO:0000313" key="7">
    <source>
        <dbReference type="EMBL" id="MBW3128879.1"/>
    </source>
</evidence>
<evidence type="ECO:0000259" key="6">
    <source>
        <dbReference type="Pfam" id="PF13700"/>
    </source>
</evidence>
<dbReference type="InterPro" id="IPR047653">
    <property type="entry name" value="Tn3-like_transpos"/>
</dbReference>
<keyword evidence="2" id="KW-0815">Transposition</keyword>